<protein>
    <submittedName>
        <fullName evidence="1">Uncharacterized protein</fullName>
    </submittedName>
</protein>
<evidence type="ECO:0000313" key="2">
    <source>
        <dbReference type="Proteomes" id="UP000316330"/>
    </source>
</evidence>
<keyword evidence="2" id="KW-1185">Reference proteome</keyword>
<comment type="caution">
    <text evidence="1">The sequence shown here is derived from an EMBL/GenBank/DDBJ whole genome shotgun (WGS) entry which is preliminary data.</text>
</comment>
<proteinExistence type="predicted"/>
<dbReference type="EMBL" id="VNJJ01000011">
    <property type="protein sequence ID" value="TVX97579.1"/>
    <property type="molecule type" value="Genomic_DNA"/>
</dbReference>
<sequence>MKYFISDEHWDIDGYWKQLRSLSNRFSKDTFNVISNHSFHDARVLELNISNTSLLRRSLDPTSIEAKIQDIDGYEYVIQWSGINQLDLSFSGKKKIYRSDEADDYYLELEDRRGLEEWAYDEITSIDNTYLQHEITLHSEALIKLIFRRMIVKRIRRWHDIS</sequence>
<dbReference type="Proteomes" id="UP000316330">
    <property type="component" value="Unassembled WGS sequence"/>
</dbReference>
<dbReference type="RefSeq" id="WP_144704755.1">
    <property type="nucleotide sequence ID" value="NZ_VNJJ01000011.1"/>
</dbReference>
<accession>A0A559JCH8</accession>
<reference evidence="1 2" key="1">
    <citation type="submission" date="2019-07" db="EMBL/GenBank/DDBJ databases">
        <authorList>
            <person name="Kim J."/>
        </authorList>
    </citation>
    <scope>NUCLEOTIDE SEQUENCE [LARGE SCALE GENOMIC DNA]</scope>
    <source>
        <strain evidence="1 2">G13</strain>
    </source>
</reference>
<gene>
    <name evidence="1" type="ORF">FPZ45_17540</name>
</gene>
<evidence type="ECO:0000313" key="1">
    <source>
        <dbReference type="EMBL" id="TVX97579.1"/>
    </source>
</evidence>
<dbReference type="OrthoDB" id="2082233at2"/>
<name>A0A559JCH8_9BACL</name>
<dbReference type="AlphaFoldDB" id="A0A559JCH8"/>
<organism evidence="1 2">
    <name type="scientific">Cohnella terricola</name>
    <dbReference type="NCBI Taxonomy" id="1289167"/>
    <lineage>
        <taxon>Bacteria</taxon>
        <taxon>Bacillati</taxon>
        <taxon>Bacillota</taxon>
        <taxon>Bacilli</taxon>
        <taxon>Bacillales</taxon>
        <taxon>Paenibacillaceae</taxon>
        <taxon>Cohnella</taxon>
    </lineage>
</organism>